<sequence length="292" mass="32522">MNEQRDAHHRMRELSERHLGPDYADQLVRSAVWLSHGVPSGRSRLGGNPLLPPGSDWPTWGDEPLNFLALVDCAEITALDESIGLPRTGFLNFFCGAGNDHPWGLDPDEADGWRVIHTSAADAVDTPAPDGAWVTPAHPMRLTPSGPEIGDAFLAGYDSYPDEEESELPAEARERLDALVTAWAEVGLTSVWRPSGPAHQIGGWPEPVQEMPWRDAQFAASGVNTNKRDYYRDPGFDEVVRGIPEWRLLLQVDTDSTLDWQWGDFGRLYFVIRADDLRAGDFGRVWMTGQCY</sequence>
<organism evidence="1 2">
    <name type="scientific">Goodfellowiella coeruleoviolacea</name>
    <dbReference type="NCBI Taxonomy" id="334858"/>
    <lineage>
        <taxon>Bacteria</taxon>
        <taxon>Bacillati</taxon>
        <taxon>Actinomycetota</taxon>
        <taxon>Actinomycetes</taxon>
        <taxon>Pseudonocardiales</taxon>
        <taxon>Pseudonocardiaceae</taxon>
        <taxon>Goodfellowiella</taxon>
    </lineage>
</organism>
<accession>A0AAE3GLJ4</accession>
<dbReference type="Pfam" id="PF09234">
    <property type="entry name" value="DUF1963"/>
    <property type="match status" value="1"/>
</dbReference>
<reference evidence="1" key="1">
    <citation type="submission" date="2022-06" db="EMBL/GenBank/DDBJ databases">
        <title>Genomic Encyclopedia of Archaeal and Bacterial Type Strains, Phase II (KMG-II): from individual species to whole genera.</title>
        <authorList>
            <person name="Goeker M."/>
        </authorList>
    </citation>
    <scope>NUCLEOTIDE SEQUENCE</scope>
    <source>
        <strain evidence="1">DSM 43935</strain>
    </source>
</reference>
<dbReference type="AlphaFoldDB" id="A0AAE3GLJ4"/>
<dbReference type="InterPro" id="IPR015315">
    <property type="entry name" value="DUF1963"/>
</dbReference>
<dbReference type="PANTHER" id="PTHR36436">
    <property type="entry name" value="SLL5081 PROTEIN"/>
    <property type="match status" value="1"/>
</dbReference>
<comment type="caution">
    <text evidence="1">The sequence shown here is derived from an EMBL/GenBank/DDBJ whole genome shotgun (WGS) entry which is preliminary data.</text>
</comment>
<name>A0AAE3GLJ4_9PSEU</name>
<evidence type="ECO:0000313" key="2">
    <source>
        <dbReference type="Proteomes" id="UP001206128"/>
    </source>
</evidence>
<dbReference type="RefSeq" id="WP_253779207.1">
    <property type="nucleotide sequence ID" value="NZ_JAMTCK010000021.1"/>
</dbReference>
<dbReference type="InterPro" id="IPR035948">
    <property type="entry name" value="YwqG-like_sf"/>
</dbReference>
<dbReference type="SUPFAM" id="SSF103032">
    <property type="entry name" value="Hypothetical protein YwqG"/>
    <property type="match status" value="1"/>
</dbReference>
<dbReference type="Proteomes" id="UP001206128">
    <property type="component" value="Unassembled WGS sequence"/>
</dbReference>
<proteinExistence type="predicted"/>
<gene>
    <name evidence="1" type="ORF">LX83_006719</name>
</gene>
<keyword evidence="2" id="KW-1185">Reference proteome</keyword>
<dbReference type="EMBL" id="JAMTCK010000021">
    <property type="protein sequence ID" value="MCP2169833.1"/>
    <property type="molecule type" value="Genomic_DNA"/>
</dbReference>
<evidence type="ECO:0000313" key="1">
    <source>
        <dbReference type="EMBL" id="MCP2169833.1"/>
    </source>
</evidence>
<dbReference type="PANTHER" id="PTHR36436:SF6">
    <property type="entry name" value="SLL5081 PROTEIN"/>
    <property type="match status" value="1"/>
</dbReference>
<protein>
    <submittedName>
        <fullName evidence="1">Uncharacterized protein YwqG</fullName>
    </submittedName>
</protein>
<dbReference type="Gene3D" id="2.30.320.10">
    <property type="entry name" value="YwqG-like"/>
    <property type="match status" value="1"/>
</dbReference>